<name>A0ACD5HP14_9PROT</name>
<keyword evidence="2" id="KW-1185">Reference proteome</keyword>
<proteinExistence type="predicted"/>
<dbReference type="Proteomes" id="UP000271650">
    <property type="component" value="Chromosome"/>
</dbReference>
<protein>
    <submittedName>
        <fullName evidence="1">Ribonuclease T</fullName>
    </submittedName>
</protein>
<accession>A0ACD5HP14</accession>
<evidence type="ECO:0000313" key="1">
    <source>
        <dbReference type="EMBL" id="XRI77504.1"/>
    </source>
</evidence>
<organism evidence="1 2">
    <name type="scientific">Acidithiobacillus sulfuriphilus</name>
    <dbReference type="NCBI Taxonomy" id="1867749"/>
    <lineage>
        <taxon>Bacteria</taxon>
        <taxon>Pseudomonadati</taxon>
        <taxon>Pseudomonadota</taxon>
        <taxon>Acidithiobacillia</taxon>
        <taxon>Acidithiobacillales</taxon>
        <taxon>Acidithiobacillaceae</taxon>
        <taxon>Acidithiobacillus</taxon>
    </lineage>
</organism>
<sequence length="206" mass="22101">MAASSYISGRFRGFLPVVVDVETSGFDAGRNALLEIAAVIIGGEAGMLRPLATHHFHVQPFVGAVLDPAALAFTGIDPHHPLRGAVPEAEALAGLFRPIRAAVKAAACRRAILVGHNAAFDLAFVKAAEQRTQIKNNPFHLFSTFDTVSLAGLAYGETVLAKAAQAAGLEWDNRQAHSALYDAQQTAELFCRIVNRWDFHFAKAGR</sequence>
<gene>
    <name evidence="1" type="primary">rnt</name>
    <name evidence="1" type="ORF">EC580_002165</name>
</gene>
<evidence type="ECO:0000313" key="2">
    <source>
        <dbReference type="Proteomes" id="UP000271650"/>
    </source>
</evidence>
<dbReference type="EMBL" id="CP127527">
    <property type="protein sequence ID" value="XRI77504.1"/>
    <property type="molecule type" value="Genomic_DNA"/>
</dbReference>
<reference evidence="1 2" key="1">
    <citation type="journal article" date="2019" name="Int. J. Syst. Evol. Microbiol.">
        <title>Acidithiobacillus sulfuriphilus sp. nov.: an extremely acidophilic sulfur-oxidizing chemolithotroph isolated from a neutral pH environment.</title>
        <authorList>
            <person name="Falagan C."/>
            <person name="Moya-Beltran A."/>
            <person name="Castro M."/>
            <person name="Quatrini R."/>
            <person name="Johnson D.B."/>
        </authorList>
    </citation>
    <scope>NUCLEOTIDE SEQUENCE [LARGE SCALE GENOMIC DNA]</scope>
    <source>
        <strain evidence="1 2">CJ-2</strain>
    </source>
</reference>